<gene>
    <name evidence="24 25" type="primary">LOC116297827</name>
</gene>
<feature type="region of interest" description="Disordered" evidence="21">
    <location>
        <begin position="1"/>
        <end position="76"/>
    </location>
</feature>
<dbReference type="GO" id="GO:0043161">
    <property type="term" value="P:proteasome-mediated ubiquitin-dependent protein catabolic process"/>
    <property type="evidence" value="ECO:0007669"/>
    <property type="project" value="TreeGrafter"/>
</dbReference>
<dbReference type="InterPro" id="IPR051878">
    <property type="entry name" value="ZNRF_ubiq-protein_ligase"/>
</dbReference>
<dbReference type="GO" id="GO:0070936">
    <property type="term" value="P:protein K48-linked ubiquitination"/>
    <property type="evidence" value="ECO:0007669"/>
    <property type="project" value="TreeGrafter"/>
</dbReference>
<keyword evidence="11 20" id="KW-0863">Zinc-finger</keyword>
<comment type="catalytic activity">
    <reaction evidence="1">
        <text>S-ubiquitinyl-[E2 ubiquitin-conjugating enzyme]-L-cysteine + [acceptor protein]-L-lysine = [E2 ubiquitin-conjugating enzyme]-L-cysteine + N(6)-ubiquitinyl-[acceptor protein]-L-lysine.</text>
        <dbReference type="EC" id="2.3.2.27"/>
    </reaction>
</comment>
<feature type="compositionally biased region" description="Low complexity" evidence="21">
    <location>
        <begin position="1"/>
        <end position="15"/>
    </location>
</feature>
<dbReference type="InterPro" id="IPR013083">
    <property type="entry name" value="Znf_RING/FYVE/PHD"/>
</dbReference>
<dbReference type="GeneID" id="116297827"/>
<keyword evidence="15" id="KW-0458">Lysosome</keyword>
<dbReference type="GO" id="GO:0061630">
    <property type="term" value="F:ubiquitin protein ligase activity"/>
    <property type="evidence" value="ECO:0007669"/>
    <property type="project" value="UniProtKB-EC"/>
</dbReference>
<evidence type="ECO:0000256" key="9">
    <source>
        <dbReference type="ARBA" id="ARBA00022723"/>
    </source>
</evidence>
<evidence type="ECO:0000256" key="4">
    <source>
        <dbReference type="ARBA" id="ARBA00004371"/>
    </source>
</evidence>
<name>A0A6P8I075_ACTTE</name>
<dbReference type="Pfam" id="PF13639">
    <property type="entry name" value="zf-RING_2"/>
    <property type="match status" value="1"/>
</dbReference>
<dbReference type="SUPFAM" id="SSF57850">
    <property type="entry name" value="RING/U-box"/>
    <property type="match status" value="1"/>
</dbReference>
<evidence type="ECO:0000256" key="2">
    <source>
        <dbReference type="ARBA" id="ARBA00004170"/>
    </source>
</evidence>
<evidence type="ECO:0000256" key="10">
    <source>
        <dbReference type="ARBA" id="ARBA00022753"/>
    </source>
</evidence>
<evidence type="ECO:0000256" key="5">
    <source>
        <dbReference type="ARBA" id="ARBA00004906"/>
    </source>
</evidence>
<evidence type="ECO:0000259" key="22">
    <source>
        <dbReference type="PROSITE" id="PS50089"/>
    </source>
</evidence>
<keyword evidence="7" id="KW-0808">Transferase</keyword>
<dbReference type="EC" id="2.3.2.27" evidence="6"/>
<evidence type="ECO:0000256" key="8">
    <source>
        <dbReference type="ARBA" id="ARBA00022707"/>
    </source>
</evidence>
<evidence type="ECO:0000256" key="6">
    <source>
        <dbReference type="ARBA" id="ARBA00012483"/>
    </source>
</evidence>
<keyword evidence="13" id="KW-0862">Zinc</keyword>
<proteinExistence type="predicted"/>
<organism evidence="23 25">
    <name type="scientific">Actinia tenebrosa</name>
    <name type="common">Australian red waratah sea anemone</name>
    <dbReference type="NCBI Taxonomy" id="6105"/>
    <lineage>
        <taxon>Eukaryota</taxon>
        <taxon>Metazoa</taxon>
        <taxon>Cnidaria</taxon>
        <taxon>Anthozoa</taxon>
        <taxon>Hexacorallia</taxon>
        <taxon>Actiniaria</taxon>
        <taxon>Actiniidae</taxon>
        <taxon>Actinia</taxon>
    </lineage>
</organism>
<feature type="compositionally biased region" description="Polar residues" evidence="21">
    <location>
        <begin position="41"/>
        <end position="61"/>
    </location>
</feature>
<sequence>MGAKQSSASTVSSRSNNRHSGPVVNGEHSRVVSLDSRTRTRSLNSVEHSLSIPSHQDSFQESDLSSSNDDSSSQLRNLGYSMQGAHSLPAQLFATSFFTGVKCPVCSKVVMSEDIELHLVLCLTKPRLSYNEDVLQMNSEECAICLDELKKGDTIARLPCLCIYHKKCLDKWFQKSRTCPEHPS</sequence>
<dbReference type="FunFam" id="3.30.40.10:FF:000235">
    <property type="entry name" value="E3 ubiquitin-protein ligase ZNRF1"/>
    <property type="match status" value="1"/>
</dbReference>
<dbReference type="SMART" id="SM00184">
    <property type="entry name" value="RING"/>
    <property type="match status" value="1"/>
</dbReference>
<evidence type="ECO:0000256" key="14">
    <source>
        <dbReference type="ARBA" id="ARBA00023136"/>
    </source>
</evidence>
<comment type="subcellular location">
    <subcellularLocation>
        <location evidence="3">Endosome</location>
    </subcellularLocation>
    <subcellularLocation>
        <location evidence="4">Lysosome</location>
    </subcellularLocation>
    <subcellularLocation>
        <location evidence="2">Membrane</location>
        <topology evidence="2">Peripheral membrane protein</topology>
    </subcellularLocation>
</comment>
<evidence type="ECO:0000313" key="24">
    <source>
        <dbReference type="RefSeq" id="XP_031561993.1"/>
    </source>
</evidence>
<evidence type="ECO:0000256" key="7">
    <source>
        <dbReference type="ARBA" id="ARBA00022679"/>
    </source>
</evidence>
<evidence type="ECO:0000313" key="25">
    <source>
        <dbReference type="RefSeq" id="XP_031561994.1"/>
    </source>
</evidence>
<evidence type="ECO:0000313" key="23">
    <source>
        <dbReference type="Proteomes" id="UP000515163"/>
    </source>
</evidence>
<keyword evidence="8" id="KW-0519">Myristate</keyword>
<evidence type="ECO:0000256" key="1">
    <source>
        <dbReference type="ARBA" id="ARBA00000900"/>
    </source>
</evidence>
<keyword evidence="16" id="KW-0449">Lipoprotein</keyword>
<comment type="pathway">
    <text evidence="5">Protein modification; protein ubiquitination.</text>
</comment>
<evidence type="ECO:0000256" key="20">
    <source>
        <dbReference type="PROSITE-ProRule" id="PRU00175"/>
    </source>
</evidence>
<dbReference type="AlphaFoldDB" id="A0A6P8I075"/>
<keyword evidence="9" id="KW-0479">Metal-binding</keyword>
<dbReference type="PANTHER" id="PTHR46661">
    <property type="entry name" value="E3 UBIQUITIN-PROTEIN LIGASE ZNRF1-LIKE PROTEIN"/>
    <property type="match status" value="1"/>
</dbReference>
<evidence type="ECO:0000256" key="16">
    <source>
        <dbReference type="ARBA" id="ARBA00023288"/>
    </source>
</evidence>
<dbReference type="PANTHER" id="PTHR46661:SF4">
    <property type="entry name" value="RING-TYPE DOMAIN-CONTAINING PROTEIN"/>
    <property type="match status" value="1"/>
</dbReference>
<dbReference type="OrthoDB" id="10057496at2759"/>
<evidence type="ECO:0000256" key="18">
    <source>
        <dbReference type="ARBA" id="ARBA00042177"/>
    </source>
</evidence>
<feature type="domain" description="RING-type" evidence="22">
    <location>
        <begin position="142"/>
        <end position="182"/>
    </location>
</feature>
<dbReference type="RefSeq" id="XP_031561993.1">
    <property type="nucleotide sequence ID" value="XM_031706133.1"/>
</dbReference>
<keyword evidence="23" id="KW-1185">Reference proteome</keyword>
<reference evidence="24 25" key="1">
    <citation type="submission" date="2025-04" db="UniProtKB">
        <authorList>
            <consortium name="RefSeq"/>
        </authorList>
    </citation>
    <scope>IDENTIFICATION</scope>
    <source>
        <tissue evidence="24 25">Tentacle</tissue>
    </source>
</reference>
<feature type="compositionally biased region" description="Low complexity" evidence="21">
    <location>
        <begin position="62"/>
        <end position="73"/>
    </location>
</feature>
<dbReference type="GO" id="GO:0005764">
    <property type="term" value="C:lysosome"/>
    <property type="evidence" value="ECO:0007669"/>
    <property type="project" value="UniProtKB-SubCell"/>
</dbReference>
<evidence type="ECO:0000256" key="12">
    <source>
        <dbReference type="ARBA" id="ARBA00022786"/>
    </source>
</evidence>
<evidence type="ECO:0000256" key="13">
    <source>
        <dbReference type="ARBA" id="ARBA00022833"/>
    </source>
</evidence>
<dbReference type="RefSeq" id="XP_031561994.1">
    <property type="nucleotide sequence ID" value="XM_031706134.1"/>
</dbReference>
<dbReference type="GO" id="GO:0005768">
    <property type="term" value="C:endosome"/>
    <property type="evidence" value="ECO:0007669"/>
    <property type="project" value="UniProtKB-SubCell"/>
</dbReference>
<dbReference type="GO" id="GO:0008270">
    <property type="term" value="F:zinc ion binding"/>
    <property type="evidence" value="ECO:0007669"/>
    <property type="project" value="UniProtKB-KW"/>
</dbReference>
<accession>A0A6P8I075</accession>
<keyword evidence="12" id="KW-0833">Ubl conjugation pathway</keyword>
<dbReference type="PROSITE" id="PS50089">
    <property type="entry name" value="ZF_RING_2"/>
    <property type="match status" value="1"/>
</dbReference>
<dbReference type="KEGG" id="aten:116297827"/>
<dbReference type="GO" id="GO:0016020">
    <property type="term" value="C:membrane"/>
    <property type="evidence" value="ECO:0007669"/>
    <property type="project" value="UniProtKB-SubCell"/>
</dbReference>
<dbReference type="Gene3D" id="3.30.40.10">
    <property type="entry name" value="Zinc/RING finger domain, C3HC4 (zinc finger)"/>
    <property type="match status" value="1"/>
</dbReference>
<evidence type="ECO:0000256" key="3">
    <source>
        <dbReference type="ARBA" id="ARBA00004177"/>
    </source>
</evidence>
<evidence type="ECO:0000256" key="21">
    <source>
        <dbReference type="SAM" id="MobiDB-lite"/>
    </source>
</evidence>
<dbReference type="Proteomes" id="UP000515163">
    <property type="component" value="Unplaced"/>
</dbReference>
<protein>
    <recommendedName>
        <fullName evidence="17">E3 ubiquitin-protein ligase ZNRF1</fullName>
        <ecNumber evidence="6">2.3.2.27</ecNumber>
    </recommendedName>
    <alternativeName>
        <fullName evidence="18">RING-type E3 ubiquitin transferase ZNRF1</fullName>
    </alternativeName>
    <alternativeName>
        <fullName evidence="19">Zinc/RING finger protein 1</fullName>
    </alternativeName>
</protein>
<evidence type="ECO:0000256" key="11">
    <source>
        <dbReference type="ARBA" id="ARBA00022771"/>
    </source>
</evidence>
<dbReference type="InterPro" id="IPR001841">
    <property type="entry name" value="Znf_RING"/>
</dbReference>
<keyword evidence="14" id="KW-0472">Membrane</keyword>
<evidence type="ECO:0000256" key="15">
    <source>
        <dbReference type="ARBA" id="ARBA00023228"/>
    </source>
</evidence>
<keyword evidence="10" id="KW-0967">Endosome</keyword>
<evidence type="ECO:0000256" key="17">
    <source>
        <dbReference type="ARBA" id="ARBA00040227"/>
    </source>
</evidence>
<evidence type="ECO:0000256" key="19">
    <source>
        <dbReference type="ARBA" id="ARBA00042305"/>
    </source>
</evidence>